<dbReference type="EMBL" id="CABFNP030001266">
    <property type="protein sequence ID" value="CAI6095537.1"/>
    <property type="molecule type" value="Genomic_DNA"/>
</dbReference>
<protein>
    <submittedName>
        <fullName evidence="1">Uncharacterized protein</fullName>
    </submittedName>
</protein>
<evidence type="ECO:0000313" key="1">
    <source>
        <dbReference type="EMBL" id="CAI6095537.1"/>
    </source>
</evidence>
<dbReference type="AlphaFoldDB" id="A0AA35Q848"/>
<gene>
    <name evidence="1" type="ORF">CCHLO57077_00005165</name>
</gene>
<dbReference type="Proteomes" id="UP001160390">
    <property type="component" value="Unassembled WGS sequence"/>
</dbReference>
<comment type="caution">
    <text evidence="1">The sequence shown here is derived from an EMBL/GenBank/DDBJ whole genome shotgun (WGS) entry which is preliminary data.</text>
</comment>
<proteinExistence type="predicted"/>
<organism evidence="1 2">
    <name type="scientific">Clonostachys chloroleuca</name>
    <dbReference type="NCBI Taxonomy" id="1926264"/>
    <lineage>
        <taxon>Eukaryota</taxon>
        <taxon>Fungi</taxon>
        <taxon>Dikarya</taxon>
        <taxon>Ascomycota</taxon>
        <taxon>Pezizomycotina</taxon>
        <taxon>Sordariomycetes</taxon>
        <taxon>Hypocreomycetidae</taxon>
        <taxon>Hypocreales</taxon>
        <taxon>Bionectriaceae</taxon>
        <taxon>Clonostachys</taxon>
    </lineage>
</organism>
<evidence type="ECO:0000313" key="2">
    <source>
        <dbReference type="Proteomes" id="UP001160390"/>
    </source>
</evidence>
<name>A0AA35Q848_9HYPO</name>
<accession>A0AA35Q848</accession>
<sequence>MDSFKKLLRKGDNVYAKYICELYDNRERKRNHPDNILSPFWKFDLPPYGCIPNPPFSLANETQISEKLRLWRERESFKNEVAGGDRMDDAPGAELVGLDDRLRTLVNYTYGPLHTQLLVFPEASSLSICAGHNADQV</sequence>
<keyword evidence="2" id="KW-1185">Reference proteome</keyword>
<reference evidence="1" key="1">
    <citation type="submission" date="2023-01" db="EMBL/GenBank/DDBJ databases">
        <authorList>
            <person name="Piombo E."/>
        </authorList>
    </citation>
    <scope>NUCLEOTIDE SEQUENCE</scope>
</reference>